<dbReference type="EMBL" id="BQNB010012174">
    <property type="protein sequence ID" value="GJT00166.1"/>
    <property type="molecule type" value="Genomic_DNA"/>
</dbReference>
<evidence type="ECO:0000313" key="1">
    <source>
        <dbReference type="EMBL" id="GJT00166.1"/>
    </source>
</evidence>
<proteinExistence type="predicted"/>
<organism evidence="1 2">
    <name type="scientific">Tanacetum coccineum</name>
    <dbReference type="NCBI Taxonomy" id="301880"/>
    <lineage>
        <taxon>Eukaryota</taxon>
        <taxon>Viridiplantae</taxon>
        <taxon>Streptophyta</taxon>
        <taxon>Embryophyta</taxon>
        <taxon>Tracheophyta</taxon>
        <taxon>Spermatophyta</taxon>
        <taxon>Magnoliopsida</taxon>
        <taxon>eudicotyledons</taxon>
        <taxon>Gunneridae</taxon>
        <taxon>Pentapetalae</taxon>
        <taxon>asterids</taxon>
        <taxon>campanulids</taxon>
        <taxon>Asterales</taxon>
        <taxon>Asteraceae</taxon>
        <taxon>Asteroideae</taxon>
        <taxon>Anthemideae</taxon>
        <taxon>Anthemidinae</taxon>
        <taxon>Tanacetum</taxon>
    </lineage>
</organism>
<reference evidence="1" key="2">
    <citation type="submission" date="2022-01" db="EMBL/GenBank/DDBJ databases">
        <authorList>
            <person name="Yamashiro T."/>
            <person name="Shiraishi A."/>
            <person name="Satake H."/>
            <person name="Nakayama K."/>
        </authorList>
    </citation>
    <scope>NUCLEOTIDE SEQUENCE</scope>
</reference>
<protein>
    <submittedName>
        <fullName evidence="1">Kinase-like domain-containing protein</fullName>
    </submittedName>
</protein>
<dbReference type="InterPro" id="IPR011009">
    <property type="entry name" value="Kinase-like_dom_sf"/>
</dbReference>
<accession>A0ABQ5AG61</accession>
<reference evidence="1" key="1">
    <citation type="journal article" date="2022" name="Int. J. Mol. Sci.">
        <title>Draft Genome of Tanacetum Coccineum: Genomic Comparison of Closely Related Tanacetum-Family Plants.</title>
        <authorList>
            <person name="Yamashiro T."/>
            <person name="Shiraishi A."/>
            <person name="Nakayama K."/>
            <person name="Satake H."/>
        </authorList>
    </citation>
    <scope>NUCLEOTIDE SEQUENCE</scope>
</reference>
<dbReference type="SUPFAM" id="SSF56112">
    <property type="entry name" value="Protein kinase-like (PK-like)"/>
    <property type="match status" value="1"/>
</dbReference>
<comment type="caution">
    <text evidence="1">The sequence shown here is derived from an EMBL/GenBank/DDBJ whole genome shotgun (WGS) entry which is preliminary data.</text>
</comment>
<evidence type="ECO:0000313" key="2">
    <source>
        <dbReference type="Proteomes" id="UP001151760"/>
    </source>
</evidence>
<name>A0ABQ5AG61_9ASTR</name>
<dbReference type="Gene3D" id="3.30.200.20">
    <property type="entry name" value="Phosphorylase Kinase, domain 1"/>
    <property type="match status" value="1"/>
</dbReference>
<sequence length="170" mass="18988">MKILKDIDAETDIVLKLDDPSSVLKQGEDVRSSNRKVFTPDELMRPATNYDQSTFLGEGGFESVHKGVIKRLEHPFDNFRVAVKRCKRGPKASLFMALQPETIERGNSIASSTMTVRYFVAIGKFDQGLVQRTAYWCFGPLIKELVNAVSILRRAFGTCLPSATNGNRTT</sequence>
<dbReference type="Proteomes" id="UP001151760">
    <property type="component" value="Unassembled WGS sequence"/>
</dbReference>
<gene>
    <name evidence="1" type="ORF">Tco_0821335</name>
</gene>
<keyword evidence="2" id="KW-1185">Reference proteome</keyword>